<protein>
    <submittedName>
        <fullName evidence="1">Uncharacterized protein</fullName>
    </submittedName>
</protein>
<organism evidence="1 2">
    <name type="scientific">Cirrhinus molitorella</name>
    <name type="common">mud carp</name>
    <dbReference type="NCBI Taxonomy" id="172907"/>
    <lineage>
        <taxon>Eukaryota</taxon>
        <taxon>Metazoa</taxon>
        <taxon>Chordata</taxon>
        <taxon>Craniata</taxon>
        <taxon>Vertebrata</taxon>
        <taxon>Euteleostomi</taxon>
        <taxon>Actinopterygii</taxon>
        <taxon>Neopterygii</taxon>
        <taxon>Teleostei</taxon>
        <taxon>Ostariophysi</taxon>
        <taxon>Cypriniformes</taxon>
        <taxon>Cyprinidae</taxon>
        <taxon>Labeoninae</taxon>
        <taxon>Labeonini</taxon>
        <taxon>Cirrhinus</taxon>
    </lineage>
</organism>
<gene>
    <name evidence="1" type="ORF">Q8A67_018755</name>
</gene>
<comment type="caution">
    <text evidence="1">The sequence shown here is derived from an EMBL/GenBank/DDBJ whole genome shotgun (WGS) entry which is preliminary data.</text>
</comment>
<reference evidence="1" key="1">
    <citation type="submission" date="2023-08" db="EMBL/GenBank/DDBJ databases">
        <title>Chromosome-level Genome Assembly of mud carp (Cirrhinus molitorella).</title>
        <authorList>
            <person name="Liu H."/>
        </authorList>
    </citation>
    <scope>NUCLEOTIDE SEQUENCE</scope>
    <source>
        <strain evidence="1">Prfri</strain>
        <tissue evidence="1">Muscle</tissue>
    </source>
</reference>
<name>A0AA88TGE5_9TELE</name>
<sequence>MSKRSVSCPGKPHTEAALTEMECSHCVNMTPATLHARIAFISGNDSAPPVFFLPETYEEKRIKCLVQIPHALPLPSREDSPILFELSNQHPSADASNMVSFGVELLDDSMSLIASNMEDMSGSTTDPAPLLSANPSNAKPGICKSGGVGISFL</sequence>
<keyword evidence="2" id="KW-1185">Reference proteome</keyword>
<dbReference type="Proteomes" id="UP001187343">
    <property type="component" value="Unassembled WGS sequence"/>
</dbReference>
<proteinExistence type="predicted"/>
<evidence type="ECO:0000313" key="1">
    <source>
        <dbReference type="EMBL" id="KAK2881487.1"/>
    </source>
</evidence>
<dbReference type="AlphaFoldDB" id="A0AA88TGE5"/>
<dbReference type="EMBL" id="JAUYZG010000018">
    <property type="protein sequence ID" value="KAK2881487.1"/>
    <property type="molecule type" value="Genomic_DNA"/>
</dbReference>
<accession>A0AA88TGE5</accession>
<evidence type="ECO:0000313" key="2">
    <source>
        <dbReference type="Proteomes" id="UP001187343"/>
    </source>
</evidence>